<comment type="function">
    <text evidence="17">UDP-N-acetylglucosamine--dolichyl-phosphate N-acetylglucosaminephosphotransferase that operates in the biosynthetic pathway of dolichol-linked oligosaccharides, the glycan precursors employed in protein asparagine (N)-glycosylation. The assembly of dolichol-linked oligosaccharides begins on the cytosolic side of the endoplasmic reticulum membrane and finishes in its lumen. The sequential addition of sugars to dolichol pyrophosphate produces dolichol-linked oligosaccharides containing fourteen sugars, including two GlcNAcs, nine mannoses and three glucoses. Once assembled, the oligosaccharide is transferred from the lipid to nascent proteins by oligosaccharyltransferases. Catalyzes the initial step of dolichol-linked oligosaccharide biosynthesis, transfering GlcNAc-1-P from cytosolic UDP-GlcNAc onto the carrier lipid dolichyl phosphate (P-dolichol), yielding GlcNAc-P-P-dolichol embedded in the cytoplasmic leaflet of the endoplasmic reticulum membrane.</text>
</comment>
<evidence type="ECO:0000256" key="18">
    <source>
        <dbReference type="ARBA" id="ARBA00045078"/>
    </source>
</evidence>
<accession>A0A1D6IME5</accession>
<dbReference type="GO" id="GO:0006488">
    <property type="term" value="P:dolichol-linked oligosaccharide biosynthetic process"/>
    <property type="evidence" value="ECO:0007669"/>
    <property type="project" value="InterPro"/>
</dbReference>
<organism evidence="19">
    <name type="scientific">Zea mays</name>
    <name type="common">Maize</name>
    <dbReference type="NCBI Taxonomy" id="4577"/>
    <lineage>
        <taxon>Eukaryota</taxon>
        <taxon>Viridiplantae</taxon>
        <taxon>Streptophyta</taxon>
        <taxon>Embryophyta</taxon>
        <taxon>Tracheophyta</taxon>
        <taxon>Spermatophyta</taxon>
        <taxon>Magnoliopsida</taxon>
        <taxon>Liliopsida</taxon>
        <taxon>Poales</taxon>
        <taxon>Poaceae</taxon>
        <taxon>PACMAD clade</taxon>
        <taxon>Panicoideae</taxon>
        <taxon>Andropogonodae</taxon>
        <taxon>Andropogoneae</taxon>
        <taxon>Tripsacinae</taxon>
        <taxon>Zea</taxon>
    </lineage>
</organism>
<evidence type="ECO:0000256" key="15">
    <source>
        <dbReference type="ARBA" id="ARBA00029567"/>
    </source>
</evidence>
<evidence type="ECO:0000256" key="1">
    <source>
        <dbReference type="ARBA" id="ARBA00001946"/>
    </source>
</evidence>
<evidence type="ECO:0000256" key="2">
    <source>
        <dbReference type="ARBA" id="ARBA00004477"/>
    </source>
</evidence>
<dbReference type="UniPathway" id="UPA00378"/>
<dbReference type="GO" id="GO:0046872">
    <property type="term" value="F:metal ion binding"/>
    <property type="evidence" value="ECO:0007669"/>
    <property type="project" value="UniProtKB-KW"/>
</dbReference>
<evidence type="ECO:0000256" key="12">
    <source>
        <dbReference type="ARBA" id="ARBA00022842"/>
    </source>
</evidence>
<comment type="subcellular location">
    <subcellularLocation>
        <location evidence="2">Endoplasmic reticulum membrane</location>
        <topology evidence="2">Multi-pass membrane protein</topology>
    </subcellularLocation>
</comment>
<evidence type="ECO:0000256" key="13">
    <source>
        <dbReference type="ARBA" id="ARBA00022989"/>
    </source>
</evidence>
<keyword evidence="13" id="KW-1133">Transmembrane helix</keyword>
<evidence type="ECO:0000256" key="16">
    <source>
        <dbReference type="ARBA" id="ARBA00033238"/>
    </source>
</evidence>
<dbReference type="GO" id="GO:0016757">
    <property type="term" value="F:glycosyltransferase activity"/>
    <property type="evidence" value="ECO:0007669"/>
    <property type="project" value="UniProtKB-KW"/>
</dbReference>
<gene>
    <name evidence="19" type="ORF">ZEAMMB73_Zm00001d022407</name>
</gene>
<keyword evidence="12" id="KW-0460">Magnesium</keyword>
<dbReference type="PANTHER" id="PTHR10571:SF0">
    <property type="entry name" value="UDP-N-ACETYLGLUCOSAMINE--DOLICHYL-PHOSPHATE N-ACETYLGLUCOSAMINEPHOSPHOTRANSFERASE"/>
    <property type="match status" value="1"/>
</dbReference>
<comment type="similarity">
    <text evidence="4">Belongs to the glycosyltransferase 4 family.</text>
</comment>
<evidence type="ECO:0000256" key="17">
    <source>
        <dbReference type="ARBA" id="ARBA00044717"/>
    </source>
</evidence>
<keyword evidence="7" id="KW-0328">Glycosyltransferase</keyword>
<name>A0A1D6IME5_MAIZE</name>
<evidence type="ECO:0000256" key="11">
    <source>
        <dbReference type="ARBA" id="ARBA00022824"/>
    </source>
</evidence>
<protein>
    <recommendedName>
        <fullName evidence="6">UDP-N-acetylglucosamine--dolichyl-phosphate N-acetylglucosaminephosphotransferase</fullName>
        <ecNumber evidence="5">2.7.8.15</ecNumber>
    </recommendedName>
    <alternativeName>
        <fullName evidence="15">GlcNAc-1-P transferase</fullName>
    </alternativeName>
    <alternativeName>
        <fullName evidence="16">N-acetylglucosamine-1-phosphate transferase</fullName>
    </alternativeName>
</protein>
<dbReference type="PANTHER" id="PTHR10571">
    <property type="entry name" value="UDP-N-ACETYLGLUCOSAMINE--DOLICHYL-PHOSPHATE N-ACETYLGLUCOSAMINEPHOSPHOTRANSFERASE"/>
    <property type="match status" value="1"/>
</dbReference>
<evidence type="ECO:0000256" key="3">
    <source>
        <dbReference type="ARBA" id="ARBA00004922"/>
    </source>
</evidence>
<dbReference type="Pfam" id="PF00953">
    <property type="entry name" value="Glycos_transf_4"/>
    <property type="match status" value="1"/>
</dbReference>
<evidence type="ECO:0000256" key="9">
    <source>
        <dbReference type="ARBA" id="ARBA00022692"/>
    </source>
</evidence>
<keyword evidence="10" id="KW-0479">Metal-binding</keyword>
<dbReference type="EMBL" id="CM007650">
    <property type="protein sequence ID" value="ONM60457.1"/>
    <property type="molecule type" value="Genomic_DNA"/>
</dbReference>
<dbReference type="EC" id="2.7.8.15" evidence="5"/>
<comment type="pathway">
    <text evidence="3">Protein modification; protein glycosylation.</text>
</comment>
<dbReference type="InterPro" id="IPR033895">
    <property type="entry name" value="GPT"/>
</dbReference>
<sequence length="151" mass="16532">MILLGFVDDVLDVPWRVKLALPTFAALPLLMAYAGGTSIIIPKPLTPYVGLTVLELGLFYKLFMLLLAVFCTNSINIHAGLNGLEVGQTVVISAAVLTDLQNIFLVLIHNVMRIASSTDIETQQAHEFSIYLVLPFLTISLALLAFNWYGP</sequence>
<comment type="catalytic activity">
    <reaction evidence="18">
        <text>a di-trans,poly-cis-dolichyl phosphate + UDP-N-acetyl-alpha-D-glucosamine = an N-acetyl-alpha-D-glucosaminyl-diphospho-di-trans,poly-cis-dolichol + UMP</text>
        <dbReference type="Rhea" id="RHEA:13289"/>
        <dbReference type="Rhea" id="RHEA-COMP:19498"/>
        <dbReference type="Rhea" id="RHEA-COMP:19507"/>
        <dbReference type="ChEBI" id="CHEBI:57683"/>
        <dbReference type="ChEBI" id="CHEBI:57705"/>
        <dbReference type="ChEBI" id="CHEBI:57865"/>
        <dbReference type="ChEBI" id="CHEBI:58427"/>
        <dbReference type="EC" id="2.7.8.15"/>
    </reaction>
    <physiologicalReaction direction="left-to-right" evidence="18">
        <dbReference type="Rhea" id="RHEA:13290"/>
    </physiologicalReaction>
</comment>
<keyword evidence="8 19" id="KW-0808">Transferase</keyword>
<reference evidence="19" key="1">
    <citation type="submission" date="2015-12" db="EMBL/GenBank/DDBJ databases">
        <title>Update maize B73 reference genome by single molecule sequencing technologies.</title>
        <authorList>
            <consortium name="Maize Genome Sequencing Project"/>
            <person name="Ware D."/>
        </authorList>
    </citation>
    <scope>NUCLEOTIDE SEQUENCE [LARGE SCALE GENOMIC DNA]</scope>
    <source>
        <tissue evidence="19">Seedling</tissue>
    </source>
</reference>
<evidence type="ECO:0000256" key="10">
    <source>
        <dbReference type="ARBA" id="ARBA00022723"/>
    </source>
</evidence>
<evidence type="ECO:0000256" key="4">
    <source>
        <dbReference type="ARBA" id="ARBA00009317"/>
    </source>
</evidence>
<evidence type="ECO:0000313" key="19">
    <source>
        <dbReference type="EMBL" id="ONM60457.1"/>
    </source>
</evidence>
<evidence type="ECO:0000256" key="14">
    <source>
        <dbReference type="ARBA" id="ARBA00023136"/>
    </source>
</evidence>
<dbReference type="InterPro" id="IPR000715">
    <property type="entry name" value="Glycosyl_transferase_4"/>
</dbReference>
<keyword evidence="9" id="KW-0812">Transmembrane</keyword>
<evidence type="ECO:0000256" key="8">
    <source>
        <dbReference type="ARBA" id="ARBA00022679"/>
    </source>
</evidence>
<comment type="cofactor">
    <cofactor evidence="1">
        <name>Mg(2+)</name>
        <dbReference type="ChEBI" id="CHEBI:18420"/>
    </cofactor>
</comment>
<evidence type="ECO:0000256" key="5">
    <source>
        <dbReference type="ARBA" id="ARBA00013225"/>
    </source>
</evidence>
<dbReference type="AlphaFoldDB" id="A0A1D6IME5"/>
<keyword evidence="14" id="KW-0472">Membrane</keyword>
<dbReference type="GO" id="GO:0005789">
    <property type="term" value="C:endoplasmic reticulum membrane"/>
    <property type="evidence" value="ECO:0007669"/>
    <property type="project" value="UniProtKB-SubCell"/>
</dbReference>
<evidence type="ECO:0000256" key="7">
    <source>
        <dbReference type="ARBA" id="ARBA00022676"/>
    </source>
</evidence>
<dbReference type="GO" id="GO:0003975">
    <property type="term" value="F:UDP-N-acetylglucosamine-dolichyl-phosphate N-acetylglucosaminephosphotransferase activity"/>
    <property type="evidence" value="ECO:0007669"/>
    <property type="project" value="UniProtKB-EC"/>
</dbReference>
<keyword evidence="11" id="KW-0256">Endoplasmic reticulum</keyword>
<proteinExistence type="inferred from homology"/>
<evidence type="ECO:0000256" key="6">
    <source>
        <dbReference type="ARBA" id="ARBA00017659"/>
    </source>
</evidence>